<organism evidence="1 2">
    <name type="scientific">Ephemerocybe angulata</name>
    <dbReference type="NCBI Taxonomy" id="980116"/>
    <lineage>
        <taxon>Eukaryota</taxon>
        <taxon>Fungi</taxon>
        <taxon>Dikarya</taxon>
        <taxon>Basidiomycota</taxon>
        <taxon>Agaricomycotina</taxon>
        <taxon>Agaricomycetes</taxon>
        <taxon>Agaricomycetidae</taxon>
        <taxon>Agaricales</taxon>
        <taxon>Agaricineae</taxon>
        <taxon>Psathyrellaceae</taxon>
        <taxon>Ephemerocybe</taxon>
    </lineage>
</organism>
<dbReference type="EMBL" id="JACGCI010000113">
    <property type="protein sequence ID" value="KAF6744823.1"/>
    <property type="molecule type" value="Genomic_DNA"/>
</dbReference>
<proteinExistence type="predicted"/>
<dbReference type="OrthoDB" id="3236341at2759"/>
<dbReference type="AlphaFoldDB" id="A0A8H6HD91"/>
<evidence type="ECO:0000313" key="1">
    <source>
        <dbReference type="EMBL" id="KAF6744823.1"/>
    </source>
</evidence>
<gene>
    <name evidence="1" type="ORF">DFP72DRAFT_786009</name>
</gene>
<feature type="non-terminal residue" evidence="1">
    <location>
        <position position="244"/>
    </location>
</feature>
<evidence type="ECO:0000313" key="2">
    <source>
        <dbReference type="Proteomes" id="UP000521943"/>
    </source>
</evidence>
<comment type="caution">
    <text evidence="1">The sequence shown here is derived from an EMBL/GenBank/DDBJ whole genome shotgun (WGS) entry which is preliminary data.</text>
</comment>
<reference evidence="1 2" key="1">
    <citation type="submission" date="2020-07" db="EMBL/GenBank/DDBJ databases">
        <title>Comparative genomics of pyrophilous fungi reveals a link between fire events and developmental genes.</title>
        <authorList>
            <consortium name="DOE Joint Genome Institute"/>
            <person name="Steindorff A.S."/>
            <person name="Carver A."/>
            <person name="Calhoun S."/>
            <person name="Stillman K."/>
            <person name="Liu H."/>
            <person name="Lipzen A."/>
            <person name="Pangilinan J."/>
            <person name="Labutti K."/>
            <person name="Bruns T.D."/>
            <person name="Grigoriev I.V."/>
        </authorList>
    </citation>
    <scope>NUCLEOTIDE SEQUENCE [LARGE SCALE GENOMIC DNA]</scope>
    <source>
        <strain evidence="1 2">CBS 144469</strain>
    </source>
</reference>
<sequence length="244" mass="27195">VLHAKRVANRLSLGGPYSRDLEAFVVEDPDVRCVLMYAKLLAVEQKVSNITSTQGSYTVSKALMDNIKSVSYAVLLSPKLATYRGSAVWKRVVAVLKQLEVTLPSNFSTDRNVLNSISEAIINELTQARSKIKKAIGLTLKSKESIYELASGLIQNTQCIVTVALCARLALLRRVLSEPQHSGQKYWKFVNERLEKFRLKADGAEDKLQILFATTLAQDRQTYGTAQQNTIQSQSTNEWNSTID</sequence>
<keyword evidence="2" id="KW-1185">Reference proteome</keyword>
<accession>A0A8H6HD91</accession>
<dbReference type="Proteomes" id="UP000521943">
    <property type="component" value="Unassembled WGS sequence"/>
</dbReference>
<name>A0A8H6HD91_9AGAR</name>
<protein>
    <submittedName>
        <fullName evidence="1">Uncharacterized protein</fullName>
    </submittedName>
</protein>
<feature type="non-terminal residue" evidence="1">
    <location>
        <position position="1"/>
    </location>
</feature>